<dbReference type="Pfam" id="PF05375">
    <property type="entry name" value="Pacifastin_I"/>
    <property type="match status" value="1"/>
</dbReference>
<dbReference type="GO" id="GO:0005576">
    <property type="term" value="C:extracellular region"/>
    <property type="evidence" value="ECO:0007669"/>
    <property type="project" value="UniProtKB-SubCell"/>
</dbReference>
<keyword evidence="3" id="KW-1015">Disulfide bond</keyword>
<evidence type="ECO:0000259" key="5">
    <source>
        <dbReference type="PROSITE" id="PS51446"/>
    </source>
</evidence>
<evidence type="ECO:0000256" key="3">
    <source>
        <dbReference type="ARBA" id="ARBA00023157"/>
    </source>
</evidence>
<keyword evidence="7" id="KW-1185">Reference proteome</keyword>
<protein>
    <recommendedName>
        <fullName evidence="5">Pacifastin domain-containing protein</fullName>
    </recommendedName>
</protein>
<dbReference type="AlphaFoldDB" id="A0AAN9B6I8"/>
<dbReference type="InterPro" id="IPR036201">
    <property type="entry name" value="Pacifastin_dom_sf"/>
</dbReference>
<name>A0AAN9B6I8_9CAEN</name>
<feature type="signal peptide" evidence="4">
    <location>
        <begin position="1"/>
        <end position="19"/>
    </location>
</feature>
<organism evidence="6 7">
    <name type="scientific">Littorina saxatilis</name>
    <dbReference type="NCBI Taxonomy" id="31220"/>
    <lineage>
        <taxon>Eukaryota</taxon>
        <taxon>Metazoa</taxon>
        <taxon>Spiralia</taxon>
        <taxon>Lophotrochozoa</taxon>
        <taxon>Mollusca</taxon>
        <taxon>Gastropoda</taxon>
        <taxon>Caenogastropoda</taxon>
        <taxon>Littorinimorpha</taxon>
        <taxon>Littorinoidea</taxon>
        <taxon>Littorinidae</taxon>
        <taxon>Littorina</taxon>
    </lineage>
</organism>
<dbReference type="GO" id="GO:0030414">
    <property type="term" value="F:peptidase inhibitor activity"/>
    <property type="evidence" value="ECO:0007669"/>
    <property type="project" value="InterPro"/>
</dbReference>
<evidence type="ECO:0000256" key="1">
    <source>
        <dbReference type="ARBA" id="ARBA00004613"/>
    </source>
</evidence>
<keyword evidence="2" id="KW-0964">Secreted</keyword>
<dbReference type="InterPro" id="IPR008037">
    <property type="entry name" value="Pacifastin_dom"/>
</dbReference>
<evidence type="ECO:0000313" key="7">
    <source>
        <dbReference type="Proteomes" id="UP001374579"/>
    </source>
</evidence>
<dbReference type="PROSITE" id="PS51446">
    <property type="entry name" value="PACIFASTIN"/>
    <property type="match status" value="1"/>
</dbReference>
<dbReference type="EMBL" id="JBAMIC010000011">
    <property type="protein sequence ID" value="KAK7099772.1"/>
    <property type="molecule type" value="Genomic_DNA"/>
</dbReference>
<comment type="subcellular location">
    <subcellularLocation>
        <location evidence="1">Secreted</location>
    </subcellularLocation>
</comment>
<keyword evidence="4" id="KW-0732">Signal</keyword>
<feature type="chain" id="PRO_5043014915" description="Pacifastin domain-containing protein" evidence="4">
    <location>
        <begin position="20"/>
        <end position="105"/>
    </location>
</feature>
<feature type="domain" description="Pacifastin" evidence="5">
    <location>
        <begin position="67"/>
        <end position="101"/>
    </location>
</feature>
<accession>A0AAN9B6I8</accession>
<dbReference type="Proteomes" id="UP001374579">
    <property type="component" value="Unassembled WGS sequence"/>
</dbReference>
<comment type="caution">
    <text evidence="6">The sequence shown here is derived from an EMBL/GenBank/DDBJ whole genome shotgun (WGS) entry which is preliminary data.</text>
</comment>
<gene>
    <name evidence="6" type="ORF">V1264_022828</name>
</gene>
<evidence type="ECO:0000256" key="2">
    <source>
        <dbReference type="ARBA" id="ARBA00022525"/>
    </source>
</evidence>
<evidence type="ECO:0000313" key="6">
    <source>
        <dbReference type="EMBL" id="KAK7099772.1"/>
    </source>
</evidence>
<dbReference type="SUPFAM" id="SSF57283">
    <property type="entry name" value="PMP inhibitors"/>
    <property type="match status" value="1"/>
</dbReference>
<proteinExistence type="predicted"/>
<sequence>MKTGAVFFFLGLLCVCAHSATECLDSGGNRQAVGTRYTAANGCNCFCTRDGQSCLFCSRDGCPGPNGKVYRPGEGYYDGCNNCVCQPGGGSICTLRACPPFNLFP</sequence>
<reference evidence="6 7" key="1">
    <citation type="submission" date="2024-02" db="EMBL/GenBank/DDBJ databases">
        <title>Chromosome-scale genome assembly of the rough periwinkle Littorina saxatilis.</title>
        <authorList>
            <person name="De Jode A."/>
            <person name="Faria R."/>
            <person name="Formenti G."/>
            <person name="Sims Y."/>
            <person name="Smith T.P."/>
            <person name="Tracey A."/>
            <person name="Wood J.M.D."/>
            <person name="Zagrodzka Z.B."/>
            <person name="Johannesson K."/>
            <person name="Butlin R.K."/>
            <person name="Leder E.H."/>
        </authorList>
    </citation>
    <scope>NUCLEOTIDE SEQUENCE [LARGE SCALE GENOMIC DNA]</scope>
    <source>
        <strain evidence="6">Snail1</strain>
        <tissue evidence="6">Muscle</tissue>
    </source>
</reference>
<evidence type="ECO:0000256" key="4">
    <source>
        <dbReference type="SAM" id="SignalP"/>
    </source>
</evidence>